<dbReference type="PANTHER" id="PTHR30085">
    <property type="entry name" value="AMINO ACID ABC TRANSPORTER PERMEASE"/>
    <property type="match status" value="1"/>
</dbReference>
<protein>
    <recommendedName>
        <fullName evidence="5">Solute-binding protein family 3/N-terminal domain-containing protein</fullName>
    </recommendedName>
</protein>
<keyword evidence="3 4" id="KW-0732">Signal</keyword>
<evidence type="ECO:0000256" key="3">
    <source>
        <dbReference type="ARBA" id="ARBA00022729"/>
    </source>
</evidence>
<dbReference type="Proteomes" id="UP000036700">
    <property type="component" value="Chromosome"/>
</dbReference>
<keyword evidence="7" id="KW-1185">Reference proteome</keyword>
<evidence type="ECO:0000256" key="1">
    <source>
        <dbReference type="ARBA" id="ARBA00010333"/>
    </source>
</evidence>
<dbReference type="InterPro" id="IPR001638">
    <property type="entry name" value="Solute-binding_3/MltF_N"/>
</dbReference>
<dbReference type="KEGG" id="ptx:ABW99_15745"/>
<dbReference type="EMBL" id="CP011568">
    <property type="protein sequence ID" value="AKJ69447.1"/>
    <property type="molecule type" value="Genomic_DNA"/>
</dbReference>
<feature type="chain" id="PRO_5002553442" description="Solute-binding protein family 3/N-terminal domain-containing protein" evidence="4">
    <location>
        <begin position="30"/>
        <end position="301"/>
    </location>
</feature>
<comment type="similarity">
    <text evidence="1">Belongs to the bacterial solute-binding protein 3 family.</text>
</comment>
<dbReference type="Pfam" id="PF00497">
    <property type="entry name" value="SBP_bac_3"/>
    <property type="match status" value="1"/>
</dbReference>
<dbReference type="InterPro" id="IPR051455">
    <property type="entry name" value="Bact_solute-bind_prot3"/>
</dbReference>
<dbReference type="GO" id="GO:0005576">
    <property type="term" value="C:extracellular region"/>
    <property type="evidence" value="ECO:0007669"/>
    <property type="project" value="TreeGrafter"/>
</dbReference>
<dbReference type="AlphaFoldDB" id="A0A0G3EVS3"/>
<dbReference type="GO" id="GO:0030288">
    <property type="term" value="C:outer membrane-bounded periplasmic space"/>
    <property type="evidence" value="ECO:0007669"/>
    <property type="project" value="TreeGrafter"/>
</dbReference>
<keyword evidence="2" id="KW-0813">Transport</keyword>
<name>A0A0G3EVS3_9BURK</name>
<evidence type="ECO:0000259" key="5">
    <source>
        <dbReference type="SMART" id="SM00062"/>
    </source>
</evidence>
<dbReference type="Gene3D" id="3.40.190.10">
    <property type="entry name" value="Periplasmic binding protein-like II"/>
    <property type="match status" value="2"/>
</dbReference>
<evidence type="ECO:0000313" key="7">
    <source>
        <dbReference type="Proteomes" id="UP000036700"/>
    </source>
</evidence>
<evidence type="ECO:0000256" key="2">
    <source>
        <dbReference type="ARBA" id="ARBA00022448"/>
    </source>
</evidence>
<dbReference type="PANTHER" id="PTHR30085:SF6">
    <property type="entry name" value="ABC TRANSPORTER GLUTAMINE-BINDING PROTEIN GLNH"/>
    <property type="match status" value="1"/>
</dbReference>
<organism evidence="6 7">
    <name type="scientific">Pandoraea thiooxydans</name>
    <dbReference type="NCBI Taxonomy" id="445709"/>
    <lineage>
        <taxon>Bacteria</taxon>
        <taxon>Pseudomonadati</taxon>
        <taxon>Pseudomonadota</taxon>
        <taxon>Betaproteobacteria</taxon>
        <taxon>Burkholderiales</taxon>
        <taxon>Burkholderiaceae</taxon>
        <taxon>Pandoraea</taxon>
    </lineage>
</organism>
<evidence type="ECO:0000256" key="4">
    <source>
        <dbReference type="SAM" id="SignalP"/>
    </source>
</evidence>
<dbReference type="PATRIC" id="fig|445709.3.peg.3331"/>
<dbReference type="GO" id="GO:0006865">
    <property type="term" value="P:amino acid transport"/>
    <property type="evidence" value="ECO:0007669"/>
    <property type="project" value="TreeGrafter"/>
</dbReference>
<feature type="signal peptide" evidence="4">
    <location>
        <begin position="1"/>
        <end position="29"/>
    </location>
</feature>
<proteinExistence type="inferred from homology"/>
<reference evidence="7" key="1">
    <citation type="submission" date="2015-06" db="EMBL/GenBank/DDBJ databases">
        <authorList>
            <person name="Lim Y.L."/>
            <person name="Ee R."/>
            <person name="Yong D."/>
            <person name="How K.Y."/>
            <person name="Yin W.F."/>
            <person name="Chan K.G."/>
        </authorList>
    </citation>
    <scope>NUCLEOTIDE SEQUENCE [LARGE SCALE GENOMIC DNA]</scope>
    <source>
        <strain evidence="7">DSM 25325</strain>
    </source>
</reference>
<accession>A0A0G3EVS3</accession>
<dbReference type="STRING" id="445709.ABW99_15745"/>
<dbReference type="SUPFAM" id="SSF53850">
    <property type="entry name" value="Periplasmic binding protein-like II"/>
    <property type="match status" value="1"/>
</dbReference>
<dbReference type="RefSeq" id="WP_047215357.1">
    <property type="nucleotide sequence ID" value="NZ_CP011568.3"/>
</dbReference>
<gene>
    <name evidence="6" type="ORF">ABW99_15745</name>
</gene>
<evidence type="ECO:0000313" key="6">
    <source>
        <dbReference type="EMBL" id="AKJ69447.1"/>
    </source>
</evidence>
<feature type="domain" description="Solute-binding protein family 3/N-terminal" evidence="5">
    <location>
        <begin position="58"/>
        <end position="289"/>
    </location>
</feature>
<dbReference type="CDD" id="cd13690">
    <property type="entry name" value="PBP2_GluB"/>
    <property type="match status" value="1"/>
</dbReference>
<sequence>MKFMKRSKTLASLAAAAAVVLGVGASAIGAENAGGSASSAVVTYPPGTTMAKIQKRGKLIVGVKVDFPLFGLRNPVTGELEGMDIQLAHGIAKDLLGNASDVQFVEVNSGNREVFLQQHKVDIVIATYPPNPKREEAVDFAGPYLMSPIGTMVNKDNTSIKAVSDLNGKNICVTKGSGSETFVPLNAPQAKLMVFGTMTQCMEALAQRRVDGVTTTQSILLGQMSQNPGKFKLVPTELLNSKGEKASDNDSIGLPKGDKALHDYLDSYLRKIAANGQWKKMYDSTLGTVMPGDVAPPPILY</sequence>
<dbReference type="SMART" id="SM00062">
    <property type="entry name" value="PBPb"/>
    <property type="match status" value="1"/>
</dbReference>